<evidence type="ECO:0000256" key="9">
    <source>
        <dbReference type="RuleBase" id="RU004178"/>
    </source>
</evidence>
<name>A0A9P8LD71_9PEZI</name>
<dbReference type="InterPro" id="IPR022676">
    <property type="entry name" value="NMT_N"/>
</dbReference>
<feature type="domain" description="Glycylpeptide N-tetradecanoyltransferase N-terminal" evidence="12">
    <location>
        <begin position="456"/>
        <end position="626"/>
    </location>
</feature>
<dbReference type="SUPFAM" id="SSF55729">
    <property type="entry name" value="Acyl-CoA N-acyltransferases (Nat)"/>
    <property type="match status" value="2"/>
</dbReference>
<accession>A0A9P8LD71</accession>
<dbReference type="PROSITE" id="PS00975">
    <property type="entry name" value="NMT_1"/>
    <property type="match status" value="1"/>
</dbReference>
<reference evidence="14" key="1">
    <citation type="submission" date="2021-03" db="EMBL/GenBank/DDBJ databases">
        <title>Comparative genomics and phylogenomic investigation of the class Geoglossomycetes provide insights into ecological specialization and systematics.</title>
        <authorList>
            <person name="Melie T."/>
            <person name="Pirro S."/>
            <person name="Miller A.N."/>
            <person name="Quandt A."/>
        </authorList>
    </citation>
    <scope>NUCLEOTIDE SEQUENCE</scope>
    <source>
        <strain evidence="14">CAQ_001_2017</strain>
    </source>
</reference>
<keyword evidence="15" id="KW-1185">Reference proteome</keyword>
<dbReference type="InterPro" id="IPR022678">
    <property type="entry name" value="NMT_CS"/>
</dbReference>
<keyword evidence="5 8" id="KW-0808">Transferase</keyword>
<dbReference type="EMBL" id="JAGHQM010000450">
    <property type="protein sequence ID" value="KAH0561925.1"/>
    <property type="molecule type" value="Genomic_DNA"/>
</dbReference>
<comment type="caution">
    <text evidence="14">The sequence shown here is derived from an EMBL/GenBank/DDBJ whole genome shotgun (WGS) entry which is preliminary data.</text>
</comment>
<evidence type="ECO:0000259" key="12">
    <source>
        <dbReference type="Pfam" id="PF01233"/>
    </source>
</evidence>
<dbReference type="PROSITE" id="PS00976">
    <property type="entry name" value="NMT_2"/>
    <property type="match status" value="1"/>
</dbReference>
<proteinExistence type="inferred from homology"/>
<protein>
    <recommendedName>
        <fullName evidence="4 8">Glycylpeptide N-tetradecanoyltransferase</fullName>
        <ecNumber evidence="3 8">2.3.1.97</ecNumber>
    </recommendedName>
</protein>
<dbReference type="InterPro" id="IPR000073">
    <property type="entry name" value="AB_hydrolase_1"/>
</dbReference>
<comment type="similarity">
    <text evidence="2 9">Belongs to the NMT family.</text>
</comment>
<dbReference type="InterPro" id="IPR029058">
    <property type="entry name" value="AB_hydrolase_fold"/>
</dbReference>
<dbReference type="GO" id="GO:0004379">
    <property type="term" value="F:glycylpeptide N-tetradecanoyltransferase activity"/>
    <property type="evidence" value="ECO:0007669"/>
    <property type="project" value="UniProtKB-EC"/>
</dbReference>
<organism evidence="14 15">
    <name type="scientific">Trichoglossum hirsutum</name>
    <dbReference type="NCBI Taxonomy" id="265104"/>
    <lineage>
        <taxon>Eukaryota</taxon>
        <taxon>Fungi</taxon>
        <taxon>Dikarya</taxon>
        <taxon>Ascomycota</taxon>
        <taxon>Pezizomycotina</taxon>
        <taxon>Geoglossomycetes</taxon>
        <taxon>Geoglossales</taxon>
        <taxon>Geoglossaceae</taxon>
        <taxon>Trichoglossum</taxon>
    </lineage>
</organism>
<evidence type="ECO:0000256" key="2">
    <source>
        <dbReference type="ARBA" id="ARBA00009469"/>
    </source>
</evidence>
<dbReference type="InterPro" id="IPR016181">
    <property type="entry name" value="Acyl_CoA_acyltransferase"/>
</dbReference>
<feature type="domain" description="Glycylpeptide N-tetradecanoyltransferase C-terminal" evidence="13">
    <location>
        <begin position="640"/>
        <end position="863"/>
    </location>
</feature>
<dbReference type="Pfam" id="PF02799">
    <property type="entry name" value="NMT_C"/>
    <property type="match status" value="1"/>
</dbReference>
<gene>
    <name evidence="14" type="ORF">GP486_003370</name>
</gene>
<dbReference type="Pfam" id="PF01233">
    <property type="entry name" value="NMT"/>
    <property type="match status" value="1"/>
</dbReference>
<dbReference type="FunFam" id="3.40.630.30:FF:000056">
    <property type="entry name" value="Glycylpeptide N-tetradecanoyltransferase"/>
    <property type="match status" value="1"/>
</dbReference>
<feature type="domain" description="AB hydrolase-1" evidence="11">
    <location>
        <begin position="76"/>
        <end position="194"/>
    </location>
</feature>
<dbReference type="SUPFAM" id="SSF53474">
    <property type="entry name" value="alpha/beta-Hydrolases"/>
    <property type="match status" value="1"/>
</dbReference>
<evidence type="ECO:0000256" key="10">
    <source>
        <dbReference type="SAM" id="MobiDB-lite"/>
    </source>
</evidence>
<evidence type="ECO:0000313" key="15">
    <source>
        <dbReference type="Proteomes" id="UP000750711"/>
    </source>
</evidence>
<dbReference type="Gene3D" id="3.40.50.1820">
    <property type="entry name" value="alpha/beta hydrolase"/>
    <property type="match status" value="1"/>
</dbReference>
<evidence type="ECO:0000256" key="3">
    <source>
        <dbReference type="ARBA" id="ARBA00012923"/>
    </source>
</evidence>
<comment type="function">
    <text evidence="1 8">Adds a myristoyl group to the N-terminal glycine residue of certain cellular proteins.</text>
</comment>
<dbReference type="PANTHER" id="PTHR11377">
    <property type="entry name" value="N-MYRISTOYL TRANSFERASE"/>
    <property type="match status" value="1"/>
</dbReference>
<comment type="catalytic activity">
    <reaction evidence="7 8">
        <text>N-terminal glycyl-[protein] + tetradecanoyl-CoA = N-tetradecanoylglycyl-[protein] + CoA + H(+)</text>
        <dbReference type="Rhea" id="RHEA:15521"/>
        <dbReference type="Rhea" id="RHEA-COMP:12666"/>
        <dbReference type="Rhea" id="RHEA-COMP:12667"/>
        <dbReference type="ChEBI" id="CHEBI:15378"/>
        <dbReference type="ChEBI" id="CHEBI:57287"/>
        <dbReference type="ChEBI" id="CHEBI:57385"/>
        <dbReference type="ChEBI" id="CHEBI:64723"/>
        <dbReference type="ChEBI" id="CHEBI:133050"/>
        <dbReference type="EC" id="2.3.1.97"/>
    </reaction>
</comment>
<evidence type="ECO:0000256" key="6">
    <source>
        <dbReference type="ARBA" id="ARBA00023315"/>
    </source>
</evidence>
<dbReference type="Gene3D" id="3.40.630.30">
    <property type="match status" value="2"/>
</dbReference>
<dbReference type="AlphaFoldDB" id="A0A9P8LD71"/>
<dbReference type="InterPro" id="IPR000903">
    <property type="entry name" value="NMT"/>
</dbReference>
<dbReference type="Pfam" id="PF00561">
    <property type="entry name" value="Abhydrolase_1"/>
    <property type="match status" value="1"/>
</dbReference>
<dbReference type="Proteomes" id="UP000750711">
    <property type="component" value="Unassembled WGS sequence"/>
</dbReference>
<dbReference type="PANTHER" id="PTHR11377:SF5">
    <property type="entry name" value="GLYCYLPEPTIDE N-TETRADECANOYLTRANSFERASE"/>
    <property type="match status" value="1"/>
</dbReference>
<feature type="region of interest" description="Disordered" evidence="10">
    <location>
        <begin position="332"/>
        <end position="382"/>
    </location>
</feature>
<feature type="compositionally biased region" description="Basic residues" evidence="10">
    <location>
        <begin position="342"/>
        <end position="352"/>
    </location>
</feature>
<evidence type="ECO:0000259" key="13">
    <source>
        <dbReference type="Pfam" id="PF02799"/>
    </source>
</evidence>
<evidence type="ECO:0000259" key="11">
    <source>
        <dbReference type="Pfam" id="PF00561"/>
    </source>
</evidence>
<evidence type="ECO:0000256" key="4">
    <source>
        <dbReference type="ARBA" id="ARBA00022240"/>
    </source>
</evidence>
<evidence type="ECO:0000256" key="8">
    <source>
        <dbReference type="RuleBase" id="RU000586"/>
    </source>
</evidence>
<feature type="compositionally biased region" description="Low complexity" evidence="10">
    <location>
        <begin position="353"/>
        <end position="373"/>
    </location>
</feature>
<evidence type="ECO:0000256" key="7">
    <source>
        <dbReference type="ARBA" id="ARBA00048276"/>
    </source>
</evidence>
<keyword evidence="6 8" id="KW-0012">Acyltransferase</keyword>
<sequence>MYINTSNLLCVLIRLENQISPFSISTPDGEKLYAWHILPVAVYAKNEQSLVKQVLAEDYTTTESFKLLANDPESRLVLNFHGNAGHIGQGWRTDTYRTISSGATDKIHVIAVDYRGFGYSTGSPTEEGVIIDAISTVNWALTVAKIPPERILLLGTSLGTAVATAAAEHFSKATPQVDFAGLVLIAGFPDIPTLMLTYSIGGYFPVLSPLKPYPILQKWFSRQITDKWNTTDRLANYVRTSRRVKLFLIHSKNDRDISWAYSDVLFFSAANATSREGMTLNQVNNMKAKFDLGEAGLVNTWHTPDKTIRQEILRYGEAFDGQEPIEEQAEAANVDHAASGTTKKKKSSKKGAKGLLAEKGVSSVKGEPSSESSKLPNAVVDNLSESNPSIQTEVPGMEMAKAEDMLRKLKVSELLTGVAVGGKKQKDMESYKFWQTQPVPRFDEQAQGEEGPIKMIDPEQVPKEPSALLEGFEWVTMDLAQNAQLGEVFDLLKGHYVEDDEAMFRFNYSASFLNWQVYQPPYRDYVLTSDRALKAPGWRKDWHIGVRATQSKRLVAFISGVPVQLRVRENVLSCSEINFLCVHKKLRSKRLAPVLIKEITRRCYILGIFQAIYTAGVVLPKPVSSCRYFHRSLDWLKLYEVGFSSLPPRSTKPRQITKYQLPRTTATPGLRPMERKDVDAVVDLLTRYLARFDIAPVFSKDEVDHWILHKNAPGYEQVVWTYVVEDPETHKISDFFSFYRLESSVIGNKKHDFIRAAYLFYYASETAFASEESDSKADTRAVLKVRLNVLINDALILAKSLDFDVFNALTLLDNTLFLEQQKFGAGDGQLHYYLYNYRTTTIPGGVDLKNNIDEKGGSGIGVVML</sequence>
<evidence type="ECO:0000256" key="1">
    <source>
        <dbReference type="ARBA" id="ARBA00003900"/>
    </source>
</evidence>
<evidence type="ECO:0000256" key="5">
    <source>
        <dbReference type="ARBA" id="ARBA00022679"/>
    </source>
</evidence>
<evidence type="ECO:0000313" key="14">
    <source>
        <dbReference type="EMBL" id="KAH0561925.1"/>
    </source>
</evidence>
<dbReference type="InterPro" id="IPR022677">
    <property type="entry name" value="NMT_C"/>
</dbReference>
<dbReference type="EC" id="2.3.1.97" evidence="3 8"/>
<dbReference type="GO" id="GO:0005737">
    <property type="term" value="C:cytoplasm"/>
    <property type="evidence" value="ECO:0007669"/>
    <property type="project" value="TreeGrafter"/>
</dbReference>